<evidence type="ECO:0000256" key="7">
    <source>
        <dbReference type="SAM" id="Phobius"/>
    </source>
</evidence>
<dbReference type="PROSITE" id="PS50109">
    <property type="entry name" value="HIS_KIN"/>
    <property type="match status" value="1"/>
</dbReference>
<name>A0ABU8TFA9_9HYPH</name>
<evidence type="ECO:0000256" key="1">
    <source>
        <dbReference type="ARBA" id="ARBA00000085"/>
    </source>
</evidence>
<dbReference type="RefSeq" id="WP_340272276.1">
    <property type="nucleotide sequence ID" value="NZ_JBAKIA010000001.1"/>
</dbReference>
<dbReference type="InterPro" id="IPR003661">
    <property type="entry name" value="HisK_dim/P_dom"/>
</dbReference>
<dbReference type="Gene3D" id="3.40.50.2300">
    <property type="match status" value="1"/>
</dbReference>
<dbReference type="CDD" id="cd16922">
    <property type="entry name" value="HATPase_EvgS-ArcB-TorS-like"/>
    <property type="match status" value="1"/>
</dbReference>
<dbReference type="InterPro" id="IPR036890">
    <property type="entry name" value="HATPase_C_sf"/>
</dbReference>
<keyword evidence="3 6" id="KW-0597">Phosphoprotein</keyword>
<feature type="transmembrane region" description="Helical" evidence="7">
    <location>
        <begin position="606"/>
        <end position="631"/>
    </location>
</feature>
<dbReference type="GO" id="GO:0005524">
    <property type="term" value="F:ATP binding"/>
    <property type="evidence" value="ECO:0007669"/>
    <property type="project" value="UniProtKB-KW"/>
</dbReference>
<feature type="transmembrane region" description="Helical" evidence="7">
    <location>
        <begin position="387"/>
        <end position="405"/>
    </location>
</feature>
<dbReference type="SUPFAM" id="SSF47384">
    <property type="entry name" value="Homodimeric domain of signal transducing histidine kinase"/>
    <property type="match status" value="1"/>
</dbReference>
<dbReference type="SUPFAM" id="SSF52172">
    <property type="entry name" value="CheY-like"/>
    <property type="match status" value="1"/>
</dbReference>
<keyword evidence="10" id="KW-0067">ATP-binding</keyword>
<feature type="transmembrane region" description="Helical" evidence="7">
    <location>
        <begin position="307"/>
        <end position="328"/>
    </location>
</feature>
<gene>
    <name evidence="10" type="ORF">V6575_01735</name>
</gene>
<feature type="modified residue" description="4-aspartylphosphate" evidence="6">
    <location>
        <position position="973"/>
    </location>
</feature>
<feature type="domain" description="Response regulatory" evidence="9">
    <location>
        <begin position="924"/>
        <end position="1039"/>
    </location>
</feature>
<dbReference type="Pfam" id="PF00072">
    <property type="entry name" value="Response_reg"/>
    <property type="match status" value="1"/>
</dbReference>
<feature type="transmembrane region" description="Helical" evidence="7">
    <location>
        <begin position="107"/>
        <end position="131"/>
    </location>
</feature>
<feature type="transmembrane region" description="Helical" evidence="7">
    <location>
        <begin position="456"/>
        <end position="475"/>
    </location>
</feature>
<evidence type="ECO:0000259" key="8">
    <source>
        <dbReference type="PROSITE" id="PS50109"/>
    </source>
</evidence>
<reference evidence="10 11" key="1">
    <citation type="submission" date="2024-02" db="EMBL/GenBank/DDBJ databases">
        <title>Roseibium algae sp. nov., isolated from marine alga (Grateloupia sp.), showing potential in myo-inositol conversion.</title>
        <authorList>
            <person name="Wang Y."/>
        </authorList>
    </citation>
    <scope>NUCLEOTIDE SEQUENCE [LARGE SCALE GENOMIC DNA]</scope>
    <source>
        <strain evidence="10 11">H3510</strain>
    </source>
</reference>
<dbReference type="SMART" id="SM00387">
    <property type="entry name" value="HATPase_c"/>
    <property type="match status" value="1"/>
</dbReference>
<dbReference type="InterPro" id="IPR005467">
    <property type="entry name" value="His_kinase_dom"/>
</dbReference>
<evidence type="ECO:0000313" key="10">
    <source>
        <dbReference type="EMBL" id="MEJ8472796.1"/>
    </source>
</evidence>
<feature type="transmembrane region" description="Helical" evidence="7">
    <location>
        <begin position="569"/>
        <end position="594"/>
    </location>
</feature>
<dbReference type="SMART" id="SM00388">
    <property type="entry name" value="HisKA"/>
    <property type="match status" value="1"/>
</dbReference>
<dbReference type="InterPro" id="IPR003594">
    <property type="entry name" value="HATPase_dom"/>
</dbReference>
<dbReference type="Proteomes" id="UP001385499">
    <property type="component" value="Unassembled WGS sequence"/>
</dbReference>
<dbReference type="EMBL" id="JBAKIA010000001">
    <property type="protein sequence ID" value="MEJ8472796.1"/>
    <property type="molecule type" value="Genomic_DNA"/>
</dbReference>
<feature type="transmembrane region" description="Helical" evidence="7">
    <location>
        <begin position="258"/>
        <end position="287"/>
    </location>
</feature>
<dbReference type="SUPFAM" id="SSF55874">
    <property type="entry name" value="ATPase domain of HSP90 chaperone/DNA topoisomerase II/histidine kinase"/>
    <property type="match status" value="1"/>
</dbReference>
<comment type="catalytic activity">
    <reaction evidence="1">
        <text>ATP + protein L-histidine = ADP + protein N-phospho-L-histidine.</text>
        <dbReference type="EC" id="2.7.13.3"/>
    </reaction>
</comment>
<dbReference type="CDD" id="cd00156">
    <property type="entry name" value="REC"/>
    <property type="match status" value="1"/>
</dbReference>
<evidence type="ECO:0000313" key="11">
    <source>
        <dbReference type="Proteomes" id="UP001385499"/>
    </source>
</evidence>
<feature type="transmembrane region" description="Helical" evidence="7">
    <location>
        <begin position="73"/>
        <end position="95"/>
    </location>
</feature>
<dbReference type="PRINTS" id="PR00344">
    <property type="entry name" value="BCTRLSENSOR"/>
</dbReference>
<feature type="transmembrane region" description="Helical" evidence="7">
    <location>
        <begin position="359"/>
        <end position="381"/>
    </location>
</feature>
<dbReference type="InterPro" id="IPR001789">
    <property type="entry name" value="Sig_transdc_resp-reg_receiver"/>
</dbReference>
<dbReference type="CDD" id="cd00082">
    <property type="entry name" value="HisKA"/>
    <property type="match status" value="1"/>
</dbReference>
<dbReference type="InterPro" id="IPR004358">
    <property type="entry name" value="Sig_transdc_His_kin-like_C"/>
</dbReference>
<evidence type="ECO:0000259" key="9">
    <source>
        <dbReference type="PROSITE" id="PS50110"/>
    </source>
</evidence>
<protein>
    <recommendedName>
        <fullName evidence="2">histidine kinase</fullName>
        <ecNumber evidence="2">2.7.13.3</ecNumber>
    </recommendedName>
</protein>
<evidence type="ECO:0000256" key="2">
    <source>
        <dbReference type="ARBA" id="ARBA00012438"/>
    </source>
</evidence>
<feature type="transmembrane region" description="Helical" evidence="7">
    <location>
        <begin position="181"/>
        <end position="198"/>
    </location>
</feature>
<keyword evidence="5" id="KW-0418">Kinase</keyword>
<keyword evidence="10" id="KW-0547">Nucleotide-binding</keyword>
<dbReference type="Gene3D" id="1.10.287.130">
    <property type="match status" value="1"/>
</dbReference>
<evidence type="ECO:0000256" key="4">
    <source>
        <dbReference type="ARBA" id="ARBA00022679"/>
    </source>
</evidence>
<evidence type="ECO:0000256" key="3">
    <source>
        <dbReference type="ARBA" id="ARBA00022553"/>
    </source>
</evidence>
<feature type="transmembrane region" description="Helical" evidence="7">
    <location>
        <begin position="43"/>
        <end position="67"/>
    </location>
</feature>
<accession>A0ABU8TFA9</accession>
<organism evidence="10 11">
    <name type="scientific">Roseibium algae</name>
    <dbReference type="NCBI Taxonomy" id="3123038"/>
    <lineage>
        <taxon>Bacteria</taxon>
        <taxon>Pseudomonadati</taxon>
        <taxon>Pseudomonadota</taxon>
        <taxon>Alphaproteobacteria</taxon>
        <taxon>Hyphomicrobiales</taxon>
        <taxon>Stappiaceae</taxon>
        <taxon>Roseibium</taxon>
    </lineage>
</organism>
<keyword evidence="4" id="KW-0808">Transferase</keyword>
<dbReference type="PANTHER" id="PTHR43047">
    <property type="entry name" value="TWO-COMPONENT HISTIDINE PROTEIN KINASE"/>
    <property type="match status" value="1"/>
</dbReference>
<feature type="transmembrane region" description="Helical" evidence="7">
    <location>
        <begin position="218"/>
        <end position="237"/>
    </location>
</feature>
<evidence type="ECO:0000256" key="5">
    <source>
        <dbReference type="ARBA" id="ARBA00022777"/>
    </source>
</evidence>
<dbReference type="InterPro" id="IPR036097">
    <property type="entry name" value="HisK_dim/P_sf"/>
</dbReference>
<feature type="transmembrane region" description="Helical" evidence="7">
    <location>
        <begin position="426"/>
        <end position="450"/>
    </location>
</feature>
<keyword evidence="7" id="KW-0812">Transmembrane</keyword>
<keyword evidence="7" id="KW-1133">Transmembrane helix</keyword>
<feature type="domain" description="Histidine kinase" evidence="8">
    <location>
        <begin position="683"/>
        <end position="901"/>
    </location>
</feature>
<dbReference type="Gene3D" id="3.30.565.10">
    <property type="entry name" value="Histidine kinase-like ATPase, C-terminal domain"/>
    <property type="match status" value="1"/>
</dbReference>
<dbReference type="PROSITE" id="PS50110">
    <property type="entry name" value="RESPONSE_REGULATORY"/>
    <property type="match status" value="1"/>
</dbReference>
<dbReference type="Pfam" id="PF00512">
    <property type="entry name" value="HisKA"/>
    <property type="match status" value="1"/>
</dbReference>
<dbReference type="Pfam" id="PF02518">
    <property type="entry name" value="HATPase_c"/>
    <property type="match status" value="1"/>
</dbReference>
<dbReference type="EC" id="2.7.13.3" evidence="2"/>
<feature type="transmembrane region" description="Helical" evidence="7">
    <location>
        <begin position="151"/>
        <end position="169"/>
    </location>
</feature>
<dbReference type="Gene3D" id="1.10.4160.10">
    <property type="entry name" value="Hydantoin permease"/>
    <property type="match status" value="1"/>
</dbReference>
<sequence>MGSHQRVVRLRRTYNQWVANQTLEDYALRFTAKSARRWSAVRVANTALGAISFLALEAIGASITFNYGFTNSVWAIAIVALLIFATGLPIAFYAVKYGVDIDLLTRGAGFGYIGSTVTSLIYAGFTFIFFALEAAIMATALELFLGIPMNIGYLLCTLVVIPLVIYGITMISRLQVYTQPLWVFLQILPFVFIGWQGVAPVENWTSFTGQLGAADGSFNLLLFGAASAVVFSLIAQIGEQVDFLRFLPRDRRGRRGKWWLSLLAAGPGWVIIGAIKLLMGSFLVVLALDAGLEPKLAVEPTHMYLAAFSHVASPEVAIALTGLFVIVCQIKINVTNSYAGSIAWSNFFSRLTHSHPGRVVWLVFNVAIALALMELGVYKALEKTLGLYSIVSVAWIGAIFADLVINKPLGFSPRHIEFKRAHLYDVNPVGLGSMGIASLLAFSAYAGAFGETASALASYIALFTAVALAPLIAFATKGRYYLAREAEIFVTDTGASPETMGCCICEHSFEIEDMARCPVYSGPICSLCCSLDARCEDDCKEEARLGDQVQALLRARLPEKLVERVVSRLGLYLSVMIVLSLSLSGILSFVYYHVDVGGLSASREGVGLALTQVFFILLVIMGVMAWLFVLVHESRKFANEETRRQTGLLMKEIRAHDRTDKKLQKAKEIAEAANQAKSRYVIGISHELRSPLNAIAGYAQLMQRDPTIPVRRRDAVKVIQNSADHLAGLIEGLLDISKIEAGHLTIYRERFNLHEFLKQIVDMFRLQADAKALSFLFTPTDNLPVYVFGDEKRLRQVLINLLSNAIKATQTGSITLQVSYHSQVAEFAVIDTGIGIANSDLERIYVPFERIEAKEGPISAPGTGLGLTITKLLSEIMGGDIQVESTVGQGSAFKVRLLLSSAQAPVQLAPIEKKVLGYEGPIQTLMIVDDDPAQRSLMTDFLAPLGFKIVTAVNGYNCLELAAPEQPDAFLLDISMPGMNGWELARTLRQSGHGSAVMIMISANADERGRDPVHRIFHDDYLVKPFRLTELLERLQHHLKIVWRTETRDSPAVPVVGKASFAPTGLPSSESLEMLRQLSQMGYVRGIQAKLDDIELQEPGAAAFVAHMRELVQDFDIKRYEQLLETIGHDDGSIYPRRDNPCG</sequence>
<proteinExistence type="predicted"/>
<dbReference type="InterPro" id="IPR011006">
    <property type="entry name" value="CheY-like_superfamily"/>
</dbReference>
<comment type="caution">
    <text evidence="10">The sequence shown here is derived from an EMBL/GenBank/DDBJ whole genome shotgun (WGS) entry which is preliminary data.</text>
</comment>
<evidence type="ECO:0000256" key="6">
    <source>
        <dbReference type="PROSITE-ProRule" id="PRU00169"/>
    </source>
</evidence>
<keyword evidence="7" id="KW-0472">Membrane</keyword>
<dbReference type="SMART" id="SM00448">
    <property type="entry name" value="REC"/>
    <property type="match status" value="1"/>
</dbReference>
<keyword evidence="11" id="KW-1185">Reference proteome</keyword>